<dbReference type="InterPro" id="IPR011701">
    <property type="entry name" value="MFS"/>
</dbReference>
<keyword evidence="9" id="KW-1185">Reference proteome</keyword>
<feature type="transmembrane region" description="Helical" evidence="6">
    <location>
        <begin position="335"/>
        <end position="359"/>
    </location>
</feature>
<feature type="compositionally biased region" description="Pro residues" evidence="5">
    <location>
        <begin position="9"/>
        <end position="30"/>
    </location>
</feature>
<feature type="transmembrane region" description="Helical" evidence="6">
    <location>
        <begin position="193"/>
        <end position="213"/>
    </location>
</feature>
<dbReference type="Proteomes" id="UP001595937">
    <property type="component" value="Unassembled WGS sequence"/>
</dbReference>
<feature type="region of interest" description="Disordered" evidence="5">
    <location>
        <begin position="1"/>
        <end position="30"/>
    </location>
</feature>
<feature type="transmembrane region" description="Helical" evidence="6">
    <location>
        <begin position="74"/>
        <end position="93"/>
    </location>
</feature>
<dbReference type="GeneID" id="303295702"/>
<dbReference type="PANTHER" id="PTHR42718">
    <property type="entry name" value="MAJOR FACILITATOR SUPERFAMILY MULTIDRUG TRANSPORTER MFSC"/>
    <property type="match status" value="1"/>
</dbReference>
<dbReference type="Gene3D" id="1.20.1720.10">
    <property type="entry name" value="Multidrug resistance protein D"/>
    <property type="match status" value="1"/>
</dbReference>
<feature type="transmembrane region" description="Helical" evidence="6">
    <location>
        <begin position="225"/>
        <end position="248"/>
    </location>
</feature>
<feature type="transmembrane region" description="Helical" evidence="6">
    <location>
        <begin position="302"/>
        <end position="323"/>
    </location>
</feature>
<organism evidence="8 9">
    <name type="scientific">Brachybacterium tyrofermentans</name>
    <dbReference type="NCBI Taxonomy" id="47848"/>
    <lineage>
        <taxon>Bacteria</taxon>
        <taxon>Bacillati</taxon>
        <taxon>Actinomycetota</taxon>
        <taxon>Actinomycetes</taxon>
        <taxon>Micrococcales</taxon>
        <taxon>Dermabacteraceae</taxon>
        <taxon>Brachybacterium</taxon>
    </lineage>
</organism>
<comment type="caution">
    <text evidence="8">The sequence shown here is derived from an EMBL/GenBank/DDBJ whole genome shotgun (WGS) entry which is preliminary data.</text>
</comment>
<feature type="transmembrane region" description="Helical" evidence="6">
    <location>
        <begin position="254"/>
        <end position="275"/>
    </location>
</feature>
<evidence type="ECO:0000256" key="2">
    <source>
        <dbReference type="ARBA" id="ARBA00022692"/>
    </source>
</evidence>
<evidence type="ECO:0000256" key="6">
    <source>
        <dbReference type="SAM" id="Phobius"/>
    </source>
</evidence>
<dbReference type="PANTHER" id="PTHR42718:SF39">
    <property type="entry name" value="ACTINORHODIN TRANSPORTER-RELATED"/>
    <property type="match status" value="1"/>
</dbReference>
<evidence type="ECO:0000256" key="5">
    <source>
        <dbReference type="SAM" id="MobiDB-lite"/>
    </source>
</evidence>
<evidence type="ECO:0000259" key="7">
    <source>
        <dbReference type="PROSITE" id="PS50850"/>
    </source>
</evidence>
<dbReference type="Pfam" id="PF07690">
    <property type="entry name" value="MFS_1"/>
    <property type="match status" value="1"/>
</dbReference>
<feature type="transmembrane region" description="Helical" evidence="6">
    <location>
        <begin position="163"/>
        <end position="187"/>
    </location>
</feature>
<name>A0ABW0FGI6_9MICO</name>
<dbReference type="RefSeq" id="WP_343921978.1">
    <property type="nucleotide sequence ID" value="NZ_BAAAIR010000006.1"/>
</dbReference>
<proteinExistence type="predicted"/>
<feature type="transmembrane region" description="Helical" evidence="6">
    <location>
        <begin position="130"/>
        <end position="151"/>
    </location>
</feature>
<feature type="transmembrane region" description="Helical" evidence="6">
    <location>
        <begin position="105"/>
        <end position="124"/>
    </location>
</feature>
<reference evidence="9" key="1">
    <citation type="journal article" date="2019" name="Int. J. Syst. Evol. Microbiol.">
        <title>The Global Catalogue of Microorganisms (GCM) 10K type strain sequencing project: providing services to taxonomists for standard genome sequencing and annotation.</title>
        <authorList>
            <consortium name="The Broad Institute Genomics Platform"/>
            <consortium name="The Broad Institute Genome Sequencing Center for Infectious Disease"/>
            <person name="Wu L."/>
            <person name="Ma J."/>
        </authorList>
    </citation>
    <scope>NUCLEOTIDE SEQUENCE [LARGE SCALE GENOMIC DNA]</scope>
    <source>
        <strain evidence="9">CGMCC 1.16455</strain>
    </source>
</reference>
<keyword evidence="4 6" id="KW-0472">Membrane</keyword>
<evidence type="ECO:0000313" key="9">
    <source>
        <dbReference type="Proteomes" id="UP001595937"/>
    </source>
</evidence>
<dbReference type="InterPro" id="IPR036259">
    <property type="entry name" value="MFS_trans_sf"/>
</dbReference>
<evidence type="ECO:0000256" key="3">
    <source>
        <dbReference type="ARBA" id="ARBA00022989"/>
    </source>
</evidence>
<keyword evidence="2 6" id="KW-0812">Transmembrane</keyword>
<dbReference type="PROSITE" id="PS50850">
    <property type="entry name" value="MFS"/>
    <property type="match status" value="1"/>
</dbReference>
<sequence>MSCETLTAPPAPVPPGRADPPAPTSSAAPPPAPSLTAWGLGVLLVAYAPVNFTFGSVNVLADAIGRDLRADAAGQQLVLAAYTTAFAATLVIAGRLGDRWGRRRLLLLGGLGVAVISIATAFAPGLTSAVALRVLLGIAAGLLTPQVLATIQSTSSGTARTRGLMLFVAVSGASTVVGQIVAGAVAHALPEHLGWRAVQILTGLIALTAVAGLRTVPRTRSTAPLSLDAIGASVLGASLLLIVVPLTLGRSLGWPSWTFISLLVGVALLAAFWVLQRRAEQRGTVPVVPPSVLRLTTVRRGLLMTLLFFTTYGAFLYELSAFAQLRYTLGTLGPALLVLGFGIAFIAASLAVAGHDVVVTDRG</sequence>
<evidence type="ECO:0000256" key="4">
    <source>
        <dbReference type="ARBA" id="ARBA00023136"/>
    </source>
</evidence>
<dbReference type="EMBL" id="JBHSLN010000022">
    <property type="protein sequence ID" value="MFC5297766.1"/>
    <property type="molecule type" value="Genomic_DNA"/>
</dbReference>
<protein>
    <submittedName>
        <fullName evidence="8">MFS transporter</fullName>
    </submittedName>
</protein>
<keyword evidence="3 6" id="KW-1133">Transmembrane helix</keyword>
<accession>A0ABW0FGI6</accession>
<evidence type="ECO:0000313" key="8">
    <source>
        <dbReference type="EMBL" id="MFC5297766.1"/>
    </source>
</evidence>
<gene>
    <name evidence="8" type="ORF">ACFPK8_09620</name>
</gene>
<dbReference type="InterPro" id="IPR020846">
    <property type="entry name" value="MFS_dom"/>
</dbReference>
<dbReference type="SUPFAM" id="SSF103473">
    <property type="entry name" value="MFS general substrate transporter"/>
    <property type="match status" value="1"/>
</dbReference>
<evidence type="ECO:0000256" key="1">
    <source>
        <dbReference type="ARBA" id="ARBA00004651"/>
    </source>
</evidence>
<feature type="transmembrane region" description="Helical" evidence="6">
    <location>
        <begin position="35"/>
        <end position="54"/>
    </location>
</feature>
<comment type="subcellular location">
    <subcellularLocation>
        <location evidence="1">Cell membrane</location>
        <topology evidence="1">Multi-pass membrane protein</topology>
    </subcellularLocation>
</comment>
<feature type="domain" description="Major facilitator superfamily (MFS) profile" evidence="7">
    <location>
        <begin position="34"/>
        <end position="363"/>
    </location>
</feature>